<dbReference type="AlphaFoldDB" id="A0AAV2GMI1"/>
<dbReference type="Proteomes" id="UP001497516">
    <property type="component" value="Chromosome 9"/>
</dbReference>
<evidence type="ECO:0000313" key="3">
    <source>
        <dbReference type="Proteomes" id="UP001497516"/>
    </source>
</evidence>
<gene>
    <name evidence="2" type="ORF">LTRI10_LOCUS50317</name>
</gene>
<evidence type="ECO:0000313" key="2">
    <source>
        <dbReference type="EMBL" id="CAL1410933.1"/>
    </source>
</evidence>
<evidence type="ECO:0000256" key="1">
    <source>
        <dbReference type="SAM" id="MobiDB-lite"/>
    </source>
</evidence>
<name>A0AAV2GMI1_9ROSI</name>
<dbReference type="EMBL" id="OZ034822">
    <property type="protein sequence ID" value="CAL1410933.1"/>
    <property type="molecule type" value="Genomic_DNA"/>
</dbReference>
<feature type="region of interest" description="Disordered" evidence="1">
    <location>
        <begin position="139"/>
        <end position="172"/>
    </location>
</feature>
<proteinExistence type="predicted"/>
<protein>
    <submittedName>
        <fullName evidence="2">Uncharacterized protein</fullName>
    </submittedName>
</protein>
<organism evidence="2 3">
    <name type="scientific">Linum trigynum</name>
    <dbReference type="NCBI Taxonomy" id="586398"/>
    <lineage>
        <taxon>Eukaryota</taxon>
        <taxon>Viridiplantae</taxon>
        <taxon>Streptophyta</taxon>
        <taxon>Embryophyta</taxon>
        <taxon>Tracheophyta</taxon>
        <taxon>Spermatophyta</taxon>
        <taxon>Magnoliopsida</taxon>
        <taxon>eudicotyledons</taxon>
        <taxon>Gunneridae</taxon>
        <taxon>Pentapetalae</taxon>
        <taxon>rosids</taxon>
        <taxon>fabids</taxon>
        <taxon>Malpighiales</taxon>
        <taxon>Linaceae</taxon>
        <taxon>Linum</taxon>
    </lineage>
</organism>
<accession>A0AAV2GMI1</accession>
<sequence length="331" mass="37830">MGDEFETPLKGMTENSTLRGLSLGAENETELEEVDKSQGLQIASMLDSLSQILQLLKTKEDPTEGLRGRTCEEKQKAIHVLDSPAQTKGGGPEAEDVDLDFLKEHLRSTYGKHKSPIVLQNPPSRELFKTPVPLNFSSLGLQTYSGTPGDRCGDVSQRTSRASPPPPPEPLPQVIIRPTISTRSTISTRRSISRRKTINRISSILMRLRRRGSSAPTAMMMMMRLSLRMTVRWSTSRRLLLMRLRQRMAAMSTSRRFLLMRLRKRMATMSTSRRLLVMGLRQIMVVTWSKGRRLRWTTRIWRLNLHPDLFVLRWRLNLLADLLQFVLLLLG</sequence>
<feature type="region of interest" description="Disordered" evidence="1">
    <location>
        <begin position="1"/>
        <end position="26"/>
    </location>
</feature>
<keyword evidence="3" id="KW-1185">Reference proteome</keyword>
<reference evidence="2 3" key="1">
    <citation type="submission" date="2024-04" db="EMBL/GenBank/DDBJ databases">
        <authorList>
            <person name="Fracassetti M."/>
        </authorList>
    </citation>
    <scope>NUCLEOTIDE SEQUENCE [LARGE SCALE GENOMIC DNA]</scope>
</reference>